<sequence>MQHHAEAGDELAAGVGIANIPTLLMVLYQMTGDARWLAAPYAPNRPYGIDDNDSGRLPEAIQAEIRAAALAAIRAHLAGRPLAVPRPSDAQLVRMLSVSMADEVPPSYGQIIAHGLGLPPEKAPQRVPLRIPSGFKVVVIGAGVSGIIAGVGLQDAGFDFEILEKNEDFGGTWYGNRYPGAGVDTPNHLYSFSFSDYDWPKYFSLRDEIHDYLQSTARRFGLDERTRFGTRVERLAYDPSSAEWRISGIGANGQPFEQRANAVISAVGVLDIPLVPEIPGLDSFPGDCFHTAQWPAGLDLTGRRVAVIGNGASSMQVVPAIADQVAAVTIFARSKQWAAPFPKFKAPVPAPIRALFRSVPLYQQWYRQRLAWTFNDRIHPTIQVDPDWPHPERSLNATNEAHRRAFEAYVRDELGDRQDLFDAVVPDFPPFAKRMLLDNGWFRTVARDHVTLVPDRLARVEGSTLIGADGSRHEADVLILGTGFRAADFLASLEVTGAEGQRLSEVWNGDDARAYLGTAIPGFPNLFTLLGPNVGLGHGGSVIAPIEAQMGYLCDLLARMFDSGAAAVEVKPEVHDAYNVRVDAAHERMVFAHKGTSNWYRNSRGRIVAITPWRHDDFWRMMHQADLSDYRLLGTG</sequence>
<dbReference type="Pfam" id="PF00743">
    <property type="entry name" value="FMO-like"/>
    <property type="match status" value="1"/>
</dbReference>
<dbReference type="PANTHER" id="PTHR42877">
    <property type="entry name" value="L-ORNITHINE N(5)-MONOOXYGENASE-RELATED"/>
    <property type="match status" value="1"/>
</dbReference>
<dbReference type="SUPFAM" id="SSF51905">
    <property type="entry name" value="FAD/NAD(P)-binding domain"/>
    <property type="match status" value="2"/>
</dbReference>
<dbReference type="InterPro" id="IPR020946">
    <property type="entry name" value="Flavin_mOase-like"/>
</dbReference>
<evidence type="ECO:0000256" key="3">
    <source>
        <dbReference type="ARBA" id="ARBA00023002"/>
    </source>
</evidence>
<dbReference type="InterPro" id="IPR051209">
    <property type="entry name" value="FAD-bind_Monooxygenase_sf"/>
</dbReference>
<organism evidence="4 5">
    <name type="scientific">Pararhodobacter aggregans</name>
    <dbReference type="NCBI Taxonomy" id="404875"/>
    <lineage>
        <taxon>Bacteria</taxon>
        <taxon>Pseudomonadati</taxon>
        <taxon>Pseudomonadota</taxon>
        <taxon>Alphaproteobacteria</taxon>
        <taxon>Rhodobacterales</taxon>
        <taxon>Paracoccaceae</taxon>
        <taxon>Pararhodobacter</taxon>
    </lineage>
</organism>
<gene>
    <name evidence="4" type="ORF">DDE23_09385</name>
</gene>
<proteinExistence type="predicted"/>
<dbReference type="AlphaFoldDB" id="A0A2T7USQ4"/>
<evidence type="ECO:0000256" key="1">
    <source>
        <dbReference type="ARBA" id="ARBA00022630"/>
    </source>
</evidence>
<evidence type="ECO:0000313" key="4">
    <source>
        <dbReference type="EMBL" id="PVE47649.1"/>
    </source>
</evidence>
<dbReference type="RefSeq" id="WP_107751021.1">
    <property type="nucleotide sequence ID" value="NZ_QBKF01000003.1"/>
</dbReference>
<dbReference type="PANTHER" id="PTHR42877:SF4">
    <property type="entry name" value="FAD_NAD(P)-BINDING DOMAIN-CONTAINING PROTEIN-RELATED"/>
    <property type="match status" value="1"/>
</dbReference>
<keyword evidence="3" id="KW-0560">Oxidoreductase</keyword>
<reference evidence="4 5" key="1">
    <citation type="journal article" date="2011" name="Syst. Appl. Microbiol.">
        <title>Defluviimonas denitrificans gen. nov., sp. nov., and Pararhodobacter aggregans gen. nov., sp. nov., non-phototrophic Rhodobacteraceae from the biofilter of a marine aquaculture.</title>
        <authorList>
            <person name="Foesel B.U."/>
            <person name="Drake H.L."/>
            <person name="Schramm A."/>
        </authorList>
    </citation>
    <scope>NUCLEOTIDE SEQUENCE [LARGE SCALE GENOMIC DNA]</scope>
    <source>
        <strain evidence="4 5">D1-19</strain>
    </source>
</reference>
<keyword evidence="1" id="KW-0285">Flavoprotein</keyword>
<dbReference type="InterPro" id="IPR036188">
    <property type="entry name" value="FAD/NAD-bd_sf"/>
</dbReference>
<dbReference type="EMBL" id="QDDR01000004">
    <property type="protein sequence ID" value="PVE47649.1"/>
    <property type="molecule type" value="Genomic_DNA"/>
</dbReference>
<name>A0A2T7USQ4_9RHOB</name>
<keyword evidence="2" id="KW-0274">FAD</keyword>
<dbReference type="GO" id="GO:0050660">
    <property type="term" value="F:flavin adenine dinucleotide binding"/>
    <property type="evidence" value="ECO:0007669"/>
    <property type="project" value="InterPro"/>
</dbReference>
<accession>A0A2T7USQ4</accession>
<protein>
    <submittedName>
        <fullName evidence="4">Monooxygenase</fullName>
    </submittedName>
</protein>
<dbReference type="OrthoDB" id="312624at2"/>
<dbReference type="GO" id="GO:0050661">
    <property type="term" value="F:NADP binding"/>
    <property type="evidence" value="ECO:0007669"/>
    <property type="project" value="InterPro"/>
</dbReference>
<evidence type="ECO:0000256" key="2">
    <source>
        <dbReference type="ARBA" id="ARBA00022827"/>
    </source>
</evidence>
<evidence type="ECO:0000313" key="5">
    <source>
        <dbReference type="Proteomes" id="UP000244810"/>
    </source>
</evidence>
<dbReference type="Proteomes" id="UP000244810">
    <property type="component" value="Unassembled WGS sequence"/>
</dbReference>
<keyword evidence="4" id="KW-0503">Monooxygenase</keyword>
<dbReference type="GO" id="GO:0004499">
    <property type="term" value="F:N,N-dimethylaniline monooxygenase activity"/>
    <property type="evidence" value="ECO:0007669"/>
    <property type="project" value="InterPro"/>
</dbReference>
<comment type="caution">
    <text evidence="4">The sequence shown here is derived from an EMBL/GenBank/DDBJ whole genome shotgun (WGS) entry which is preliminary data.</text>
</comment>
<keyword evidence="5" id="KW-1185">Reference proteome</keyword>
<dbReference type="Gene3D" id="3.50.50.60">
    <property type="entry name" value="FAD/NAD(P)-binding domain"/>
    <property type="match status" value="3"/>
</dbReference>